<dbReference type="Proteomes" id="UP000192257">
    <property type="component" value="Unassembled WGS sequence"/>
</dbReference>
<feature type="region of interest" description="Disordered" evidence="1">
    <location>
        <begin position="52"/>
        <end position="76"/>
    </location>
</feature>
<organism evidence="2 3">
    <name type="scientific">Trypanosoma theileri</name>
    <dbReference type="NCBI Taxonomy" id="67003"/>
    <lineage>
        <taxon>Eukaryota</taxon>
        <taxon>Discoba</taxon>
        <taxon>Euglenozoa</taxon>
        <taxon>Kinetoplastea</taxon>
        <taxon>Metakinetoplastina</taxon>
        <taxon>Trypanosomatida</taxon>
        <taxon>Trypanosomatidae</taxon>
        <taxon>Trypanosoma</taxon>
    </lineage>
</organism>
<name>A0A1X0P4L9_9TRYP</name>
<accession>A0A1X0P4L9</accession>
<proteinExistence type="predicted"/>
<feature type="compositionally biased region" description="Acidic residues" evidence="1">
    <location>
        <begin position="368"/>
        <end position="380"/>
    </location>
</feature>
<feature type="region of interest" description="Disordered" evidence="1">
    <location>
        <begin position="366"/>
        <end position="387"/>
    </location>
</feature>
<feature type="compositionally biased region" description="Low complexity" evidence="1">
    <location>
        <begin position="299"/>
        <end position="330"/>
    </location>
</feature>
<dbReference type="AlphaFoldDB" id="A0A1X0P4L9"/>
<evidence type="ECO:0000313" key="3">
    <source>
        <dbReference type="Proteomes" id="UP000192257"/>
    </source>
</evidence>
<evidence type="ECO:0000313" key="2">
    <source>
        <dbReference type="EMBL" id="ORC91390.1"/>
    </source>
</evidence>
<dbReference type="RefSeq" id="XP_028885456.1">
    <property type="nucleotide sequence ID" value="XM_029023432.1"/>
</dbReference>
<feature type="region of interest" description="Disordered" evidence="1">
    <location>
        <begin position="231"/>
        <end position="254"/>
    </location>
</feature>
<protein>
    <submittedName>
        <fullName evidence="2">Uncharacterized protein</fullName>
    </submittedName>
</protein>
<feature type="region of interest" description="Disordered" evidence="1">
    <location>
        <begin position="280"/>
        <end position="330"/>
    </location>
</feature>
<evidence type="ECO:0000256" key="1">
    <source>
        <dbReference type="SAM" id="MobiDB-lite"/>
    </source>
</evidence>
<feature type="compositionally biased region" description="Low complexity" evidence="1">
    <location>
        <begin position="52"/>
        <end position="69"/>
    </location>
</feature>
<comment type="caution">
    <text evidence="2">The sequence shown here is derived from an EMBL/GenBank/DDBJ whole genome shotgun (WGS) entry which is preliminary data.</text>
</comment>
<dbReference type="OrthoDB" id="249246at2759"/>
<dbReference type="VEuPathDB" id="TriTrypDB:TM35_000063950"/>
<gene>
    <name evidence="2" type="ORF">TM35_000063950</name>
</gene>
<keyword evidence="3" id="KW-1185">Reference proteome</keyword>
<reference evidence="2 3" key="1">
    <citation type="submission" date="2017-03" db="EMBL/GenBank/DDBJ databases">
        <title>An alternative strategy for trypanosome survival in the mammalian bloodstream revealed through genome and transcriptome analysis of the ubiquitous bovine parasite Trypanosoma (Megatrypanum) theileri.</title>
        <authorList>
            <person name="Kelly S."/>
            <person name="Ivens A."/>
            <person name="Mott A."/>
            <person name="O'Neill E."/>
            <person name="Emms D."/>
            <person name="Macleod O."/>
            <person name="Voorheis P."/>
            <person name="Matthews J."/>
            <person name="Matthews K."/>
            <person name="Carrington M."/>
        </authorList>
    </citation>
    <scope>NUCLEOTIDE SEQUENCE [LARGE SCALE GENOMIC DNA]</scope>
    <source>
        <strain evidence="2">Edinburgh</strain>
    </source>
</reference>
<dbReference type="GeneID" id="39983212"/>
<sequence>MSGYTVTPHSSPPLLLPSTTAIATTTTITTITTITSAATPPLLGSATAVSTLSSSSSSSTSSSLRVGSQRSKEIVSPQSIQITQDGSWHCICGTISTTSSSFFKHSRNCSVRKGISSSLSLEKKKTVEDPPTVREQMFFSLQEAVASGKLLGDSLAAAVNAIQSATEEKKEDTHIRGSWRLTKTFLPVSGSALISAATRIAYTTPSSNSNNTIVDSNDVGKMQNNVEMNSVSVNEKEGTTDDNDDRSCSSPYYTVLPQGLPVSKRIQITRTYRHRAAFVVSEKNMNSSPPQSKEHVEENNNNNIDNNTLLSSSPPQQQDASSFPSVSSSPLSVPQEFPVLQFNTTHSDMSYYVYKRFLSRDDLKLESNEDDNSNNNDDDESRAKKSKMDFPCMDKVLRQERRRIARVPMPVIEWNYPK</sequence>
<dbReference type="EMBL" id="NBCO01000006">
    <property type="protein sequence ID" value="ORC91390.1"/>
    <property type="molecule type" value="Genomic_DNA"/>
</dbReference>